<comment type="caution">
    <text evidence="1">The sequence shown here is derived from an EMBL/GenBank/DDBJ whole genome shotgun (WGS) entry which is preliminary data.</text>
</comment>
<dbReference type="EMBL" id="JACHYB010000002">
    <property type="protein sequence ID" value="MBB3188550.1"/>
    <property type="molecule type" value="Genomic_DNA"/>
</dbReference>
<evidence type="ECO:0000313" key="1">
    <source>
        <dbReference type="EMBL" id="MBB3188550.1"/>
    </source>
</evidence>
<evidence type="ECO:0000313" key="2">
    <source>
        <dbReference type="Proteomes" id="UP000544222"/>
    </source>
</evidence>
<reference evidence="1 2" key="1">
    <citation type="submission" date="2020-08" db="EMBL/GenBank/DDBJ databases">
        <title>Genomic Encyclopedia of Type Strains, Phase IV (KMG-IV): sequencing the most valuable type-strain genomes for metagenomic binning, comparative biology and taxonomic classification.</title>
        <authorList>
            <person name="Goeker M."/>
        </authorList>
    </citation>
    <scope>NUCLEOTIDE SEQUENCE [LARGE SCALE GENOMIC DNA]</scope>
    <source>
        <strain evidence="1 2">DSM 27471</strain>
    </source>
</reference>
<organism evidence="1 2">
    <name type="scientific">Microbacter margulisiae</name>
    <dbReference type="NCBI Taxonomy" id="1350067"/>
    <lineage>
        <taxon>Bacteria</taxon>
        <taxon>Pseudomonadati</taxon>
        <taxon>Bacteroidota</taxon>
        <taxon>Bacteroidia</taxon>
        <taxon>Bacteroidales</taxon>
        <taxon>Porphyromonadaceae</taxon>
        <taxon>Microbacter</taxon>
    </lineage>
</organism>
<proteinExistence type="predicted"/>
<dbReference type="AlphaFoldDB" id="A0A7W5DTQ9"/>
<dbReference type="Proteomes" id="UP000544222">
    <property type="component" value="Unassembled WGS sequence"/>
</dbReference>
<dbReference type="RefSeq" id="WP_183414303.1">
    <property type="nucleotide sequence ID" value="NZ_JACHYB010000002.1"/>
</dbReference>
<gene>
    <name evidence="1" type="ORF">FHX64_002748</name>
</gene>
<accession>A0A7W5DTQ9</accession>
<keyword evidence="2" id="KW-1185">Reference proteome</keyword>
<dbReference type="PROSITE" id="PS51257">
    <property type="entry name" value="PROKAR_LIPOPROTEIN"/>
    <property type="match status" value="1"/>
</dbReference>
<protein>
    <submittedName>
        <fullName evidence="1">Uncharacterized protein</fullName>
    </submittedName>
</protein>
<name>A0A7W5DTQ9_9PORP</name>
<sequence length="189" mass="21826">MRIFFIGLLLTGLIAIFASCTSSNSYEKPIWTYEQSMHTGAPFQFYPDTFITLNTITVKDSLNMIKQALNNYAIDSLMNQNEATIQNLLSLLVMDLQYDMESQRQEVSQELDQLRNIGKWLSNTKQIKSEYAKMNPEKPLVRAVECRFSYKDPITGESIKEDKIYYIHLSNNQVIATKDVMPHNTLQTH</sequence>